<gene>
    <name evidence="9" type="ORF">SAMN05444955_11254</name>
</gene>
<keyword evidence="3" id="KW-1003">Cell membrane</keyword>
<dbReference type="PANTHER" id="PTHR30193:SF37">
    <property type="entry name" value="INNER MEMBRANE ABC TRANSPORTER PERMEASE PROTEIN YCJO"/>
    <property type="match status" value="1"/>
</dbReference>
<keyword evidence="2 7" id="KW-0813">Transport</keyword>
<evidence type="ECO:0000259" key="8">
    <source>
        <dbReference type="PROSITE" id="PS50928"/>
    </source>
</evidence>
<feature type="transmembrane region" description="Helical" evidence="7">
    <location>
        <begin position="72"/>
        <end position="91"/>
    </location>
</feature>
<feature type="transmembrane region" description="Helical" evidence="7">
    <location>
        <begin position="150"/>
        <end position="173"/>
    </location>
</feature>
<dbReference type="GO" id="GO:0055085">
    <property type="term" value="P:transmembrane transport"/>
    <property type="evidence" value="ECO:0007669"/>
    <property type="project" value="InterPro"/>
</dbReference>
<evidence type="ECO:0000313" key="10">
    <source>
        <dbReference type="Proteomes" id="UP000199695"/>
    </source>
</evidence>
<dbReference type="Pfam" id="PF00528">
    <property type="entry name" value="BPD_transp_1"/>
    <property type="match status" value="1"/>
</dbReference>
<dbReference type="STRING" id="1173111.SAMN05444955_11254"/>
<evidence type="ECO:0000256" key="6">
    <source>
        <dbReference type="ARBA" id="ARBA00023136"/>
    </source>
</evidence>
<keyword evidence="10" id="KW-1185">Reference proteome</keyword>
<feature type="transmembrane region" description="Helical" evidence="7">
    <location>
        <begin position="197"/>
        <end position="217"/>
    </location>
</feature>
<organism evidence="9 10">
    <name type="scientific">Lihuaxuella thermophila</name>
    <dbReference type="NCBI Taxonomy" id="1173111"/>
    <lineage>
        <taxon>Bacteria</taxon>
        <taxon>Bacillati</taxon>
        <taxon>Bacillota</taxon>
        <taxon>Bacilli</taxon>
        <taxon>Bacillales</taxon>
        <taxon>Thermoactinomycetaceae</taxon>
        <taxon>Lihuaxuella</taxon>
    </lineage>
</organism>
<dbReference type="CDD" id="cd06261">
    <property type="entry name" value="TM_PBP2"/>
    <property type="match status" value="1"/>
</dbReference>
<protein>
    <submittedName>
        <fullName evidence="9">Raffinose/stachyose/melibiose transport system permease protein</fullName>
    </submittedName>
</protein>
<feature type="transmembrane region" description="Helical" evidence="7">
    <location>
        <begin position="256"/>
        <end position="278"/>
    </location>
</feature>
<dbReference type="InterPro" id="IPR035906">
    <property type="entry name" value="MetI-like_sf"/>
</dbReference>
<keyword evidence="5 7" id="KW-1133">Transmembrane helix</keyword>
<dbReference type="RefSeq" id="WP_089970502.1">
    <property type="nucleotide sequence ID" value="NZ_FOCQ01000012.1"/>
</dbReference>
<dbReference type="Proteomes" id="UP000199695">
    <property type="component" value="Unassembled WGS sequence"/>
</dbReference>
<evidence type="ECO:0000256" key="2">
    <source>
        <dbReference type="ARBA" id="ARBA00022448"/>
    </source>
</evidence>
<keyword evidence="4 7" id="KW-0812">Transmembrane</keyword>
<dbReference type="Gene3D" id="1.10.3720.10">
    <property type="entry name" value="MetI-like"/>
    <property type="match status" value="1"/>
</dbReference>
<reference evidence="9 10" key="1">
    <citation type="submission" date="2016-10" db="EMBL/GenBank/DDBJ databases">
        <authorList>
            <person name="de Groot N.N."/>
        </authorList>
    </citation>
    <scope>NUCLEOTIDE SEQUENCE [LARGE SCALE GENOMIC DNA]</scope>
    <source>
        <strain evidence="9 10">DSM 46701</strain>
    </source>
</reference>
<dbReference type="InterPro" id="IPR000515">
    <property type="entry name" value="MetI-like"/>
</dbReference>
<name>A0A1H8GSN2_9BACL</name>
<dbReference type="PROSITE" id="PS50928">
    <property type="entry name" value="ABC_TM1"/>
    <property type="match status" value="1"/>
</dbReference>
<dbReference type="AlphaFoldDB" id="A0A1H8GSN2"/>
<dbReference type="InterPro" id="IPR051393">
    <property type="entry name" value="ABC_transporter_permease"/>
</dbReference>
<evidence type="ECO:0000256" key="1">
    <source>
        <dbReference type="ARBA" id="ARBA00004651"/>
    </source>
</evidence>
<dbReference type="PANTHER" id="PTHR30193">
    <property type="entry name" value="ABC TRANSPORTER PERMEASE PROTEIN"/>
    <property type="match status" value="1"/>
</dbReference>
<dbReference type="OrthoDB" id="9786413at2"/>
<proteinExistence type="inferred from homology"/>
<feature type="transmembrane region" description="Helical" evidence="7">
    <location>
        <begin position="103"/>
        <end position="124"/>
    </location>
</feature>
<comment type="similarity">
    <text evidence="7">Belongs to the binding-protein-dependent transport system permease family.</text>
</comment>
<feature type="domain" description="ABC transmembrane type-1" evidence="8">
    <location>
        <begin position="66"/>
        <end position="277"/>
    </location>
</feature>
<evidence type="ECO:0000256" key="5">
    <source>
        <dbReference type="ARBA" id="ARBA00022989"/>
    </source>
</evidence>
<evidence type="ECO:0000256" key="4">
    <source>
        <dbReference type="ARBA" id="ARBA00022692"/>
    </source>
</evidence>
<feature type="transmembrane region" description="Helical" evidence="7">
    <location>
        <begin position="7"/>
        <end position="28"/>
    </location>
</feature>
<dbReference type="EMBL" id="FOCQ01000012">
    <property type="protein sequence ID" value="SEN46976.1"/>
    <property type="molecule type" value="Genomic_DNA"/>
</dbReference>
<accession>A0A1H8GSN2</accession>
<dbReference type="SUPFAM" id="SSF161098">
    <property type="entry name" value="MetI-like"/>
    <property type="match status" value="1"/>
</dbReference>
<keyword evidence="6 7" id="KW-0472">Membrane</keyword>
<dbReference type="GO" id="GO:0005886">
    <property type="term" value="C:plasma membrane"/>
    <property type="evidence" value="ECO:0007669"/>
    <property type="project" value="UniProtKB-SubCell"/>
</dbReference>
<sequence>MSKRNTAFYLMTIPAVLLFFAFHTFPAIQGVYYSLTNWNGFSPTYEFVGFKNYVNIFKDENVLNAYIFTFKYAVLTTILVNALSLIIALGLNAKIKFRNFFRAVYFLPNILSILIVGFIFNYIFGHVIPDVAEKMGIEFLKSNILGNENLAWIGIVIVAVWQSVAFNTILYLAGLQTIPSDLYEAASLDGATKWKEFWTITFPLIAPFFTINMVLAMKNNMNVFDHVVAMTGGGPGRATESIAVLIYQGGFTGGEFAYQSANAVIFLFIIVVLTFIQLKFLQKREMEM</sequence>
<evidence type="ECO:0000313" key="9">
    <source>
        <dbReference type="EMBL" id="SEN46976.1"/>
    </source>
</evidence>
<comment type="subcellular location">
    <subcellularLocation>
        <location evidence="1 7">Cell membrane</location>
        <topology evidence="1 7">Multi-pass membrane protein</topology>
    </subcellularLocation>
</comment>
<evidence type="ECO:0000256" key="7">
    <source>
        <dbReference type="RuleBase" id="RU363032"/>
    </source>
</evidence>
<evidence type="ECO:0000256" key="3">
    <source>
        <dbReference type="ARBA" id="ARBA00022475"/>
    </source>
</evidence>